<gene>
    <name evidence="3" type="ORF">DVH21_18570</name>
</gene>
<dbReference type="GO" id="GO:0016705">
    <property type="term" value="F:oxidoreductase activity, acting on paired donors, with incorporation or reduction of molecular oxygen"/>
    <property type="evidence" value="ECO:0007669"/>
    <property type="project" value="InterPro"/>
</dbReference>
<accession>A0A6N3K425</accession>
<dbReference type="PANTHER" id="PTHR43244">
    <property type="match status" value="1"/>
</dbReference>
<organism evidence="3 4">
    <name type="scientific">Micromonospora aurantiaca</name>
    <name type="common">nom. illeg.</name>
    <dbReference type="NCBI Taxonomy" id="47850"/>
    <lineage>
        <taxon>Bacteria</taxon>
        <taxon>Bacillati</taxon>
        <taxon>Actinomycetota</taxon>
        <taxon>Actinomycetes</taxon>
        <taxon>Micromonosporales</taxon>
        <taxon>Micromonosporaceae</taxon>
        <taxon>Micromonospora</taxon>
    </lineage>
</organism>
<dbReference type="InterPro" id="IPR036661">
    <property type="entry name" value="Luciferase-like_sf"/>
</dbReference>
<dbReference type="InterPro" id="IPR050564">
    <property type="entry name" value="F420-G6PD/mer"/>
</dbReference>
<dbReference type="Pfam" id="PF00296">
    <property type="entry name" value="Bac_luciferase"/>
    <property type="match status" value="1"/>
</dbReference>
<evidence type="ECO:0000313" key="3">
    <source>
        <dbReference type="EMBL" id="AXH91759.1"/>
    </source>
</evidence>
<proteinExistence type="predicted"/>
<sequence length="342" mass="36717">MRIGTTLAYAADPRSGADDVAAWEQDGLDVVWVSEAYGFDAPTVMGYLAARTSRVHIGSAILPIFSRTPALLAQTAAGLDAMSGGRAILGLGASGPQVIEGWHGVAYDRPLARTREVIDICRRVWRRETLTNDGLYRLPLPPGEGTGLGKPLKILTHPVRDRIPIHVASLGDRNVRMTAEIADGWLPFLYDPQRAGDVWGAALAAGRAKRPADLGPLEVVAGGPLAIGPDVTGLRDLARPLIALYVGGMGAKGRNFYHDLLCRYGYAAEADRIQELYLDGRKAEAAAAVPAELLERTSLIGPESYVRDRVQEYRDAGVTILNVAPLGEDPRRLVAAVADMVR</sequence>
<evidence type="ECO:0000259" key="2">
    <source>
        <dbReference type="Pfam" id="PF00296"/>
    </source>
</evidence>
<dbReference type="PANTHER" id="PTHR43244:SF1">
    <property type="entry name" value="5,10-METHYLENETETRAHYDROMETHANOPTERIN REDUCTASE"/>
    <property type="match status" value="1"/>
</dbReference>
<evidence type="ECO:0000313" key="4">
    <source>
        <dbReference type="Proteomes" id="UP000253958"/>
    </source>
</evidence>
<keyword evidence="1" id="KW-0560">Oxidoreductase</keyword>
<dbReference type="InterPro" id="IPR019951">
    <property type="entry name" value="F420_OxRdatse_Rv3520c_pred"/>
</dbReference>
<dbReference type="NCBIfam" id="TIGR03559">
    <property type="entry name" value="F420_Rv3520c"/>
    <property type="match status" value="1"/>
</dbReference>
<dbReference type="CDD" id="cd01097">
    <property type="entry name" value="Tetrahydromethanopterin_reductase"/>
    <property type="match status" value="1"/>
</dbReference>
<dbReference type="InterPro" id="IPR011251">
    <property type="entry name" value="Luciferase-like_dom"/>
</dbReference>
<dbReference type="AlphaFoldDB" id="A0A6N3K425"/>
<evidence type="ECO:0000256" key="1">
    <source>
        <dbReference type="ARBA" id="ARBA00023002"/>
    </source>
</evidence>
<dbReference type="SUPFAM" id="SSF51679">
    <property type="entry name" value="Bacterial luciferase-like"/>
    <property type="match status" value="1"/>
</dbReference>
<dbReference type="RefSeq" id="WP_114919948.1">
    <property type="nucleotide sequence ID" value="NZ_CP031263.1"/>
</dbReference>
<dbReference type="Proteomes" id="UP000253958">
    <property type="component" value="Chromosome"/>
</dbReference>
<reference evidence="3 4" key="1">
    <citation type="submission" date="2018-07" db="EMBL/GenBank/DDBJ databases">
        <authorList>
            <person name="Ye Y."/>
        </authorList>
    </citation>
    <scope>NUCLEOTIDE SEQUENCE [LARGE SCALE GENOMIC DNA]</scope>
    <source>
        <strain evidence="4">H14(2018)</strain>
    </source>
</reference>
<dbReference type="EMBL" id="CP031263">
    <property type="protein sequence ID" value="AXH91759.1"/>
    <property type="molecule type" value="Genomic_DNA"/>
</dbReference>
<name>A0A6N3K425_9ACTN</name>
<protein>
    <submittedName>
        <fullName evidence="3">LLM class F420-dependent oxidoreductase</fullName>
    </submittedName>
</protein>
<reference evidence="3 4" key="2">
    <citation type="submission" date="2018-08" db="EMBL/GenBank/DDBJ databases">
        <title>Streptomyces kandeliansis sp. nov., an endophytic bacterium isolated from mangrove plant.</title>
        <authorList>
            <person name="Wang R."/>
        </authorList>
    </citation>
    <scope>NUCLEOTIDE SEQUENCE [LARGE SCALE GENOMIC DNA]</scope>
    <source>
        <strain evidence="4">H14(2018)</strain>
    </source>
</reference>
<dbReference type="Gene3D" id="3.20.20.30">
    <property type="entry name" value="Luciferase-like domain"/>
    <property type="match status" value="1"/>
</dbReference>
<feature type="domain" description="Luciferase-like" evidence="2">
    <location>
        <begin position="7"/>
        <end position="319"/>
    </location>
</feature>